<dbReference type="Pfam" id="PF02527">
    <property type="entry name" value="GidB"/>
    <property type="match status" value="1"/>
</dbReference>
<feature type="binding site" evidence="6">
    <location>
        <position position="92"/>
    </location>
    <ligand>
        <name>S-adenosyl-L-methionine</name>
        <dbReference type="ChEBI" id="CHEBI:59789"/>
    </ligand>
</feature>
<evidence type="ECO:0000256" key="6">
    <source>
        <dbReference type="HAMAP-Rule" id="MF_00074"/>
    </source>
</evidence>
<evidence type="ECO:0000313" key="8">
    <source>
        <dbReference type="Proteomes" id="UP000198703"/>
    </source>
</evidence>
<keyword evidence="2 6" id="KW-0698">rRNA processing</keyword>
<dbReference type="NCBIfam" id="TIGR00138">
    <property type="entry name" value="rsmG_gidB"/>
    <property type="match status" value="1"/>
</dbReference>
<dbReference type="Proteomes" id="UP000198703">
    <property type="component" value="Unassembled WGS sequence"/>
</dbReference>
<evidence type="ECO:0000313" key="7">
    <source>
        <dbReference type="EMBL" id="SEA83100.1"/>
    </source>
</evidence>
<dbReference type="InterPro" id="IPR029063">
    <property type="entry name" value="SAM-dependent_MTases_sf"/>
</dbReference>
<keyword evidence="8" id="KW-1185">Reference proteome</keyword>
<feature type="binding site" evidence="6">
    <location>
        <position position="155"/>
    </location>
    <ligand>
        <name>S-adenosyl-L-methionine</name>
        <dbReference type="ChEBI" id="CHEBI:59789"/>
    </ligand>
</feature>
<dbReference type="RefSeq" id="WP_093255191.1">
    <property type="nucleotide sequence ID" value="NZ_FNQM01000013.1"/>
</dbReference>
<protein>
    <recommendedName>
        <fullName evidence="6">Ribosomal RNA small subunit methyltransferase G</fullName>
        <ecNumber evidence="6">2.1.1.170</ecNumber>
    </recommendedName>
    <alternativeName>
        <fullName evidence="6">16S rRNA 7-methylguanosine methyltransferase</fullName>
        <shortName evidence="6">16S rRNA m7G methyltransferase</shortName>
    </alternativeName>
</protein>
<dbReference type="InterPro" id="IPR003682">
    <property type="entry name" value="rRNA_ssu_MeTfrase_G"/>
</dbReference>
<evidence type="ECO:0000256" key="1">
    <source>
        <dbReference type="ARBA" id="ARBA00022490"/>
    </source>
</evidence>
<gene>
    <name evidence="6" type="primary">rsmG</name>
    <name evidence="7" type="ORF">SAMN05444370_11365</name>
</gene>
<dbReference type="PANTHER" id="PTHR31760:SF0">
    <property type="entry name" value="S-ADENOSYL-L-METHIONINE-DEPENDENT METHYLTRANSFERASES SUPERFAMILY PROTEIN"/>
    <property type="match status" value="1"/>
</dbReference>
<comment type="subcellular location">
    <subcellularLocation>
        <location evidence="6">Cytoplasm</location>
    </subcellularLocation>
</comment>
<organism evidence="7 8">
    <name type="scientific">Rubrimonas cliftonensis</name>
    <dbReference type="NCBI Taxonomy" id="89524"/>
    <lineage>
        <taxon>Bacteria</taxon>
        <taxon>Pseudomonadati</taxon>
        <taxon>Pseudomonadota</taxon>
        <taxon>Alphaproteobacteria</taxon>
        <taxon>Rhodobacterales</taxon>
        <taxon>Paracoccaceae</taxon>
        <taxon>Rubrimonas</taxon>
    </lineage>
</organism>
<dbReference type="PANTHER" id="PTHR31760">
    <property type="entry name" value="S-ADENOSYL-L-METHIONINE-DEPENDENT METHYLTRANSFERASES SUPERFAMILY PROTEIN"/>
    <property type="match status" value="1"/>
</dbReference>
<feature type="binding site" evidence="6">
    <location>
        <position position="87"/>
    </location>
    <ligand>
        <name>S-adenosyl-L-methionine</name>
        <dbReference type="ChEBI" id="CHEBI:59789"/>
    </ligand>
</feature>
<keyword evidence="4 6" id="KW-0808">Transferase</keyword>
<dbReference type="GO" id="GO:0005829">
    <property type="term" value="C:cytosol"/>
    <property type="evidence" value="ECO:0007669"/>
    <property type="project" value="TreeGrafter"/>
</dbReference>
<comment type="similarity">
    <text evidence="6">Belongs to the methyltransferase superfamily. RNA methyltransferase RsmG family.</text>
</comment>
<evidence type="ECO:0000256" key="2">
    <source>
        <dbReference type="ARBA" id="ARBA00022552"/>
    </source>
</evidence>
<proteinExistence type="inferred from homology"/>
<dbReference type="STRING" id="89524.SAMN05444370_11365"/>
<dbReference type="HAMAP" id="MF_00074">
    <property type="entry name" value="16SrRNA_methyltr_G"/>
    <property type="match status" value="1"/>
</dbReference>
<reference evidence="7 8" key="1">
    <citation type="submission" date="2016-10" db="EMBL/GenBank/DDBJ databases">
        <authorList>
            <person name="de Groot N.N."/>
        </authorList>
    </citation>
    <scope>NUCLEOTIDE SEQUENCE [LARGE SCALE GENOMIC DNA]</scope>
    <source>
        <strain evidence="7 8">DSM 15345</strain>
    </source>
</reference>
<keyword evidence="1 6" id="KW-0963">Cytoplasm</keyword>
<comment type="catalytic activity">
    <reaction evidence="6">
        <text>guanosine(527) in 16S rRNA + S-adenosyl-L-methionine = N(7)-methylguanosine(527) in 16S rRNA + S-adenosyl-L-homocysteine</text>
        <dbReference type="Rhea" id="RHEA:42732"/>
        <dbReference type="Rhea" id="RHEA-COMP:10209"/>
        <dbReference type="Rhea" id="RHEA-COMP:10210"/>
        <dbReference type="ChEBI" id="CHEBI:57856"/>
        <dbReference type="ChEBI" id="CHEBI:59789"/>
        <dbReference type="ChEBI" id="CHEBI:74269"/>
        <dbReference type="ChEBI" id="CHEBI:74480"/>
        <dbReference type="EC" id="2.1.1.170"/>
    </reaction>
</comment>
<sequence>MAERRAKGAGAHEVDDSEREPILRALDVSRETELRLNAFRDIVLRWSSAINLVAPGTLPQFWTRHVLDSAQLILHAPAGAESWLDLGSGAGFPGLVVAALAKERAPSMTVTLMESDARKCAFLIAAAQTMEVDVVILRRRIESGPALASDIVSARALAPLPKLLELAARHVAPRGVGLFLKGAGVDDELALAAREWRYTVTRAPSLSDDGGAILKMKEIGRVGSD</sequence>
<dbReference type="EC" id="2.1.1.170" evidence="6"/>
<dbReference type="AlphaFoldDB" id="A0A1H4EET5"/>
<evidence type="ECO:0000256" key="4">
    <source>
        <dbReference type="ARBA" id="ARBA00022679"/>
    </source>
</evidence>
<feature type="binding site" evidence="6">
    <location>
        <begin position="141"/>
        <end position="142"/>
    </location>
    <ligand>
        <name>S-adenosyl-L-methionine</name>
        <dbReference type="ChEBI" id="CHEBI:59789"/>
    </ligand>
</feature>
<dbReference type="Gene3D" id="3.40.50.150">
    <property type="entry name" value="Vaccinia Virus protein VP39"/>
    <property type="match status" value="1"/>
</dbReference>
<keyword evidence="3 6" id="KW-0489">Methyltransferase</keyword>
<evidence type="ECO:0000256" key="3">
    <source>
        <dbReference type="ARBA" id="ARBA00022603"/>
    </source>
</evidence>
<comment type="caution">
    <text evidence="6">Lacks conserved residue(s) required for the propagation of feature annotation.</text>
</comment>
<dbReference type="EMBL" id="FNQM01000013">
    <property type="protein sequence ID" value="SEA83100.1"/>
    <property type="molecule type" value="Genomic_DNA"/>
</dbReference>
<keyword evidence="5 6" id="KW-0949">S-adenosyl-L-methionine</keyword>
<comment type="function">
    <text evidence="6">Specifically methylates the N7 position of guanine in position 527 of 16S rRNA.</text>
</comment>
<accession>A0A1H4EET5</accession>
<dbReference type="OrthoDB" id="9808773at2"/>
<dbReference type="SUPFAM" id="SSF53335">
    <property type="entry name" value="S-adenosyl-L-methionine-dependent methyltransferases"/>
    <property type="match status" value="1"/>
</dbReference>
<evidence type="ECO:0000256" key="5">
    <source>
        <dbReference type="ARBA" id="ARBA00022691"/>
    </source>
</evidence>
<dbReference type="GO" id="GO:0070043">
    <property type="term" value="F:rRNA (guanine-N7-)-methyltransferase activity"/>
    <property type="evidence" value="ECO:0007669"/>
    <property type="project" value="UniProtKB-UniRule"/>
</dbReference>
<name>A0A1H4EET5_9RHOB</name>